<dbReference type="AlphaFoldDB" id="A0A814HGN2"/>
<evidence type="ECO:0000256" key="4">
    <source>
        <dbReference type="ARBA" id="ARBA00022695"/>
    </source>
</evidence>
<evidence type="ECO:0000256" key="2">
    <source>
        <dbReference type="ARBA" id="ARBA00022676"/>
    </source>
</evidence>
<dbReference type="Pfam" id="PF01129">
    <property type="entry name" value="ART"/>
    <property type="match status" value="1"/>
</dbReference>
<accession>A0A814HGN2</accession>
<feature type="region of interest" description="Disordered" evidence="7">
    <location>
        <begin position="390"/>
        <end position="411"/>
    </location>
</feature>
<reference evidence="9" key="1">
    <citation type="submission" date="2021-02" db="EMBL/GenBank/DDBJ databases">
        <authorList>
            <person name="Nowell W R."/>
        </authorList>
    </citation>
    <scope>NUCLEOTIDE SEQUENCE</scope>
</reference>
<dbReference type="EC" id="2.4.2.31" evidence="6"/>
<evidence type="ECO:0000256" key="5">
    <source>
        <dbReference type="ARBA" id="ARBA00047597"/>
    </source>
</evidence>
<dbReference type="EMBL" id="CAJOBB010001002">
    <property type="protein sequence ID" value="CAF3791955.1"/>
    <property type="molecule type" value="Genomic_DNA"/>
</dbReference>
<protein>
    <recommendedName>
        <fullName evidence="6">NAD(P)(+)--arginine ADP-ribosyltransferase</fullName>
        <ecNumber evidence="6">2.4.2.31</ecNumber>
    </recommendedName>
    <alternativeName>
        <fullName evidence="6">Mono(ADP-ribosyl)transferase</fullName>
    </alternativeName>
</protein>
<dbReference type="GO" id="GO:0106274">
    <property type="term" value="F:NAD+-protein-arginine ADP-ribosyltransferase activity"/>
    <property type="evidence" value="ECO:0007669"/>
    <property type="project" value="UniProtKB-EC"/>
</dbReference>
<dbReference type="Proteomes" id="UP000663860">
    <property type="component" value="Unassembled WGS sequence"/>
</dbReference>
<evidence type="ECO:0000313" key="10">
    <source>
        <dbReference type="EMBL" id="CAF3791955.1"/>
    </source>
</evidence>
<keyword evidence="3 6" id="KW-0808">Transferase</keyword>
<proteinExistence type="inferred from homology"/>
<name>A0A814HGN2_9BILA</name>
<comment type="catalytic activity">
    <reaction evidence="5 6">
        <text>L-arginyl-[protein] + NAD(+) = N(omega)-(ADP-D-ribosyl)-L-arginyl-[protein] + nicotinamide + H(+)</text>
        <dbReference type="Rhea" id="RHEA:19149"/>
        <dbReference type="Rhea" id="RHEA-COMP:10532"/>
        <dbReference type="Rhea" id="RHEA-COMP:15087"/>
        <dbReference type="ChEBI" id="CHEBI:15378"/>
        <dbReference type="ChEBI" id="CHEBI:17154"/>
        <dbReference type="ChEBI" id="CHEBI:29965"/>
        <dbReference type="ChEBI" id="CHEBI:57540"/>
        <dbReference type="ChEBI" id="CHEBI:142554"/>
        <dbReference type="EC" id="2.4.2.31"/>
    </reaction>
</comment>
<keyword evidence="4" id="KW-0548">Nucleotidyltransferase</keyword>
<evidence type="ECO:0000313" key="9">
    <source>
        <dbReference type="EMBL" id="CAF1009813.1"/>
    </source>
</evidence>
<evidence type="ECO:0000256" key="3">
    <source>
        <dbReference type="ARBA" id="ARBA00022679"/>
    </source>
</evidence>
<evidence type="ECO:0000256" key="1">
    <source>
        <dbReference type="ARBA" id="ARBA00009558"/>
    </source>
</evidence>
<dbReference type="Gene3D" id="3.90.176.10">
    <property type="entry name" value="Toxin ADP-ribosyltransferase, Chain A, domain 1"/>
    <property type="match status" value="1"/>
</dbReference>
<sequence>MAKKYSDDDDSQHNHRFSDIAGEPCRMLLPIQGYERKPLVSLEDAVEPLVQFVPDIKRMAYVAKMKCDNPPADHLSKDESASIILYSMEWEPLEECLYYVLNATLRAENRRKLVPWFLYLKLVLTALSKLPSLQRTVYRGVNGDMRKYYTKGETVIWWGLSSCTATMDVLENDQFLGSTGTRTFFTIECINGKDIQQHSQYKCEDEILLLPGRQFKVVACLNQPGGLYMIHLKELEPPYPLLEPVSKDVPKISKAATANPSTIIAPMGSLSLSKNKPKTKSTYQKIVVPSTNGPLSTLKRSPPNKMQNVRFDSLSTPRSYLNEARERLAGKNRGRSPQAFQQSVERLVSSTNEKYRQQQLLLPPISFQHPQQHNYISQHYAQEEEPPIDYVMDSDDKDQQKRPVSSRDLNTNRARTQIIKTVNKSLIDRTYLSDSNRLKQIEQNAHRYLHFIENQSLQRKSNHDLIRCFSLTYLDDLRRKENRHFQTRSNMRSYTYEDIQDIHMSQVLEAYKMKRAIDKEKRLRLNTSYDGHITSSTPTSSIGAGDLSPLLSSYSPVMTGSLNENIDVQYYSKKLA</sequence>
<dbReference type="SUPFAM" id="SSF56399">
    <property type="entry name" value="ADP-ribosylation"/>
    <property type="match status" value="1"/>
</dbReference>
<organism evidence="9 11">
    <name type="scientific">Adineta steineri</name>
    <dbReference type="NCBI Taxonomy" id="433720"/>
    <lineage>
        <taxon>Eukaryota</taxon>
        <taxon>Metazoa</taxon>
        <taxon>Spiralia</taxon>
        <taxon>Gnathifera</taxon>
        <taxon>Rotifera</taxon>
        <taxon>Eurotatoria</taxon>
        <taxon>Bdelloidea</taxon>
        <taxon>Adinetida</taxon>
        <taxon>Adinetidae</taxon>
        <taxon>Adineta</taxon>
    </lineage>
</organism>
<evidence type="ECO:0000313" key="11">
    <source>
        <dbReference type="Proteomes" id="UP000663860"/>
    </source>
</evidence>
<evidence type="ECO:0000256" key="7">
    <source>
        <dbReference type="SAM" id="MobiDB-lite"/>
    </source>
</evidence>
<comment type="similarity">
    <text evidence="1 6">Belongs to the Arg-specific ADP-ribosyltransferase family.</text>
</comment>
<dbReference type="OrthoDB" id="423533at2759"/>
<dbReference type="GO" id="GO:0016779">
    <property type="term" value="F:nucleotidyltransferase activity"/>
    <property type="evidence" value="ECO:0007669"/>
    <property type="project" value="UniProtKB-KW"/>
</dbReference>
<evidence type="ECO:0000313" key="8">
    <source>
        <dbReference type="EMBL" id="CAF0733773.1"/>
    </source>
</evidence>
<evidence type="ECO:0000256" key="6">
    <source>
        <dbReference type="RuleBase" id="RU361228"/>
    </source>
</evidence>
<dbReference type="EMBL" id="CAJNOE010000172">
    <property type="protein sequence ID" value="CAF1009813.1"/>
    <property type="molecule type" value="Genomic_DNA"/>
</dbReference>
<gene>
    <name evidence="9" type="ORF">IZO911_LOCUS18114</name>
    <name evidence="10" type="ORF">KXQ929_LOCUS16512</name>
    <name evidence="8" type="ORF">VCS650_LOCUS185</name>
</gene>
<dbReference type="Proteomes" id="UP000663868">
    <property type="component" value="Unassembled WGS sequence"/>
</dbReference>
<keyword evidence="2 6" id="KW-0328">Glycosyltransferase</keyword>
<keyword evidence="6" id="KW-0520">NAD</keyword>
<keyword evidence="6" id="KW-0521">NADP</keyword>
<dbReference type="PROSITE" id="PS51996">
    <property type="entry name" value="TR_MART"/>
    <property type="match status" value="1"/>
</dbReference>
<dbReference type="EMBL" id="CAJNON010000001">
    <property type="protein sequence ID" value="CAF0733773.1"/>
    <property type="molecule type" value="Genomic_DNA"/>
</dbReference>
<dbReference type="InterPro" id="IPR000768">
    <property type="entry name" value="ART"/>
</dbReference>
<dbReference type="Proteomes" id="UP000663891">
    <property type="component" value="Unassembled WGS sequence"/>
</dbReference>
<comment type="caution">
    <text evidence="9">The sequence shown here is derived from an EMBL/GenBank/DDBJ whole genome shotgun (WGS) entry which is preliminary data.</text>
</comment>